<dbReference type="GO" id="GO:0016126">
    <property type="term" value="P:sterol biosynthetic process"/>
    <property type="evidence" value="ECO:0007669"/>
    <property type="project" value="UniProtKB-KW"/>
</dbReference>
<evidence type="ECO:0000256" key="11">
    <source>
        <dbReference type="ARBA" id="ARBA00023221"/>
    </source>
</evidence>
<dbReference type="GO" id="GO:0000247">
    <property type="term" value="F:C-8 sterol isomerase activity"/>
    <property type="evidence" value="ECO:0007669"/>
    <property type="project" value="TreeGrafter"/>
</dbReference>
<evidence type="ECO:0000313" key="16">
    <source>
        <dbReference type="EMBL" id="KAG0266012.1"/>
    </source>
</evidence>
<evidence type="ECO:0000256" key="7">
    <source>
        <dbReference type="ARBA" id="ARBA00023011"/>
    </source>
</evidence>
<evidence type="ECO:0000256" key="5">
    <source>
        <dbReference type="ARBA" id="ARBA00022955"/>
    </source>
</evidence>
<evidence type="ECO:0000256" key="1">
    <source>
        <dbReference type="ARBA" id="ARBA00004141"/>
    </source>
</evidence>
<dbReference type="InterPro" id="IPR007905">
    <property type="entry name" value="EBP"/>
</dbReference>
<keyword evidence="5" id="KW-0752">Steroid biosynthesis</keyword>
<keyword evidence="12" id="KW-0413">Isomerase</keyword>
<keyword evidence="10" id="KW-1207">Sterol metabolism</keyword>
<evidence type="ECO:0000256" key="2">
    <source>
        <dbReference type="ARBA" id="ARBA00008337"/>
    </source>
</evidence>
<keyword evidence="7" id="KW-0756">Sterol biosynthesis</keyword>
<evidence type="ECO:0000256" key="12">
    <source>
        <dbReference type="ARBA" id="ARBA00023235"/>
    </source>
</evidence>
<feature type="transmembrane region" description="Helical" evidence="14">
    <location>
        <begin position="64"/>
        <end position="84"/>
    </location>
</feature>
<dbReference type="InterPro" id="IPR033118">
    <property type="entry name" value="EXPERA"/>
</dbReference>
<accession>A0AAD4H1K7</accession>
<comment type="caution">
    <text evidence="16">The sequence shown here is derived from an EMBL/GenBank/DDBJ whole genome shotgun (WGS) entry which is preliminary data.</text>
</comment>
<dbReference type="GO" id="GO:0047750">
    <property type="term" value="F:cholestenol delta-isomerase activity"/>
    <property type="evidence" value="ECO:0007669"/>
    <property type="project" value="InterPro"/>
</dbReference>
<evidence type="ECO:0000256" key="6">
    <source>
        <dbReference type="ARBA" id="ARBA00022989"/>
    </source>
</evidence>
<feature type="transmembrane region" description="Helical" evidence="14">
    <location>
        <begin position="118"/>
        <end position="141"/>
    </location>
</feature>
<dbReference type="EMBL" id="JAAAIL010001701">
    <property type="protein sequence ID" value="KAG0266012.1"/>
    <property type="molecule type" value="Genomic_DNA"/>
</dbReference>
<dbReference type="GO" id="GO:0016020">
    <property type="term" value="C:membrane"/>
    <property type="evidence" value="ECO:0007669"/>
    <property type="project" value="UniProtKB-SubCell"/>
</dbReference>
<dbReference type="PROSITE" id="PS51751">
    <property type="entry name" value="EXPERA"/>
    <property type="match status" value="1"/>
</dbReference>
<dbReference type="Proteomes" id="UP001194580">
    <property type="component" value="Unassembled WGS sequence"/>
</dbReference>
<proteinExistence type="inferred from homology"/>
<sequence>MATGIRTPHPYFPRDLVLDHYVPNTNTVFQTLVHVGIGFLSIAALVLSLGYSRRNTTLRRNKDRFAFFWFILSGMLNLFFEAYYEYNHATLAGDNHPVAQVWKEYALSDSRYLSSDSFVRVVESITTVVWGPLSMYCAWSVYHNSPSRHIGQLMLSVGQLYSCTLYYATSIFEGSPHCDPDPYYYYIYFWSFNAPWLMTPLVLLNDSVRFLFKAVVVAEDLQKNNKAKKTQ</sequence>
<organism evidence="16 17">
    <name type="scientific">Linnemannia exigua</name>
    <dbReference type="NCBI Taxonomy" id="604196"/>
    <lineage>
        <taxon>Eukaryota</taxon>
        <taxon>Fungi</taxon>
        <taxon>Fungi incertae sedis</taxon>
        <taxon>Mucoromycota</taxon>
        <taxon>Mortierellomycotina</taxon>
        <taxon>Mortierellomycetes</taxon>
        <taxon>Mortierellales</taxon>
        <taxon>Mortierellaceae</taxon>
        <taxon>Linnemannia</taxon>
    </lineage>
</organism>
<keyword evidence="9 13" id="KW-0472">Membrane</keyword>
<keyword evidence="4 13" id="KW-0812">Transmembrane</keyword>
<protein>
    <recommendedName>
        <fullName evidence="15">EXPERA domain-containing protein</fullName>
    </recommendedName>
</protein>
<comment type="subcellular location">
    <subcellularLocation>
        <location evidence="1">Membrane</location>
        <topology evidence="1">Multi-pass membrane protein</topology>
    </subcellularLocation>
</comment>
<dbReference type="GO" id="GO:0004769">
    <property type="term" value="F:steroid Delta-isomerase activity"/>
    <property type="evidence" value="ECO:0007669"/>
    <property type="project" value="TreeGrafter"/>
</dbReference>
<dbReference type="PANTHER" id="PTHR14207">
    <property type="entry name" value="STEROL ISOMERASE"/>
    <property type="match status" value="1"/>
</dbReference>
<dbReference type="GO" id="GO:0005783">
    <property type="term" value="C:endoplasmic reticulum"/>
    <property type="evidence" value="ECO:0007669"/>
    <property type="project" value="TreeGrafter"/>
</dbReference>
<keyword evidence="6 13" id="KW-1133">Transmembrane helix</keyword>
<keyword evidence="8" id="KW-0443">Lipid metabolism</keyword>
<evidence type="ECO:0000256" key="8">
    <source>
        <dbReference type="ARBA" id="ARBA00023098"/>
    </source>
</evidence>
<evidence type="ECO:0000256" key="9">
    <source>
        <dbReference type="ARBA" id="ARBA00023136"/>
    </source>
</evidence>
<feature type="transmembrane region" description="Helical" evidence="14">
    <location>
        <begin position="32"/>
        <end position="52"/>
    </location>
</feature>
<keyword evidence="3" id="KW-0444">Lipid biosynthesis</keyword>
<feature type="domain" description="EXPERA" evidence="15">
    <location>
        <begin position="62"/>
        <end position="204"/>
    </location>
</feature>
<gene>
    <name evidence="16" type="ORF">BGZ95_003158</name>
</gene>
<evidence type="ECO:0000313" key="17">
    <source>
        <dbReference type="Proteomes" id="UP001194580"/>
    </source>
</evidence>
<keyword evidence="17" id="KW-1185">Reference proteome</keyword>
<evidence type="ECO:0000256" key="13">
    <source>
        <dbReference type="PROSITE-ProRule" id="PRU01087"/>
    </source>
</evidence>
<comment type="similarity">
    <text evidence="2">Belongs to the EBP family.</text>
</comment>
<evidence type="ECO:0000259" key="15">
    <source>
        <dbReference type="PROSITE" id="PS51751"/>
    </source>
</evidence>
<evidence type="ECO:0000256" key="10">
    <source>
        <dbReference type="ARBA" id="ARBA00023166"/>
    </source>
</evidence>
<name>A0AAD4H1K7_9FUNG</name>
<feature type="transmembrane region" description="Helical" evidence="14">
    <location>
        <begin position="153"/>
        <end position="172"/>
    </location>
</feature>
<reference evidence="16" key="1">
    <citation type="journal article" date="2020" name="Fungal Divers.">
        <title>Resolving the Mortierellaceae phylogeny through synthesis of multi-gene phylogenetics and phylogenomics.</title>
        <authorList>
            <person name="Vandepol N."/>
            <person name="Liber J."/>
            <person name="Desiro A."/>
            <person name="Na H."/>
            <person name="Kennedy M."/>
            <person name="Barry K."/>
            <person name="Grigoriev I.V."/>
            <person name="Miller A.N."/>
            <person name="O'Donnell K."/>
            <person name="Stajich J.E."/>
            <person name="Bonito G."/>
        </authorList>
    </citation>
    <scope>NUCLEOTIDE SEQUENCE</scope>
    <source>
        <strain evidence="16">NRRL 28262</strain>
    </source>
</reference>
<dbReference type="AlphaFoldDB" id="A0AAD4H1K7"/>
<dbReference type="PANTHER" id="PTHR14207:SF0">
    <property type="entry name" value="3-BETA-HYDROXYSTEROID-DELTA(8),DELTA(7)-ISOMERASE"/>
    <property type="match status" value="1"/>
</dbReference>
<dbReference type="Pfam" id="PF05241">
    <property type="entry name" value="EBP"/>
    <property type="match status" value="1"/>
</dbReference>
<feature type="transmembrane region" description="Helical" evidence="14">
    <location>
        <begin position="184"/>
        <end position="204"/>
    </location>
</feature>
<evidence type="ECO:0000256" key="3">
    <source>
        <dbReference type="ARBA" id="ARBA00022516"/>
    </source>
</evidence>
<evidence type="ECO:0000256" key="4">
    <source>
        <dbReference type="ARBA" id="ARBA00022692"/>
    </source>
</evidence>
<keyword evidence="11" id="KW-0753">Steroid metabolism</keyword>
<evidence type="ECO:0000256" key="14">
    <source>
        <dbReference type="SAM" id="Phobius"/>
    </source>
</evidence>